<dbReference type="GO" id="GO:0005524">
    <property type="term" value="F:ATP binding"/>
    <property type="evidence" value="ECO:0007669"/>
    <property type="project" value="UniProtKB-KW"/>
</dbReference>
<evidence type="ECO:0000259" key="18">
    <source>
        <dbReference type="Pfam" id="PF02706"/>
    </source>
</evidence>
<keyword evidence="6" id="KW-0997">Cell inner membrane</keyword>
<reference evidence="21" key="1">
    <citation type="submission" date="2016-10" db="EMBL/GenBank/DDBJ databases">
        <authorList>
            <person name="de Groot N.N."/>
        </authorList>
    </citation>
    <scope>NUCLEOTIDE SEQUENCE</scope>
</reference>
<keyword evidence="5" id="KW-1003">Cell membrane</keyword>
<feature type="domain" description="Tyrosine-protein kinase G-rich" evidence="20">
    <location>
        <begin position="426"/>
        <end position="497"/>
    </location>
</feature>
<evidence type="ECO:0000313" key="21">
    <source>
        <dbReference type="EMBL" id="SFV60089.1"/>
    </source>
</evidence>
<feature type="transmembrane region" description="Helical" evidence="17">
    <location>
        <begin position="478"/>
        <end position="497"/>
    </location>
</feature>
<evidence type="ECO:0000256" key="7">
    <source>
        <dbReference type="ARBA" id="ARBA00022679"/>
    </source>
</evidence>
<keyword evidence="13 17" id="KW-0472">Membrane</keyword>
<feature type="coiled-coil region" evidence="16">
    <location>
        <begin position="240"/>
        <end position="311"/>
    </location>
</feature>
<dbReference type="Pfam" id="PF13807">
    <property type="entry name" value="GNVR"/>
    <property type="match status" value="1"/>
</dbReference>
<evidence type="ECO:0000256" key="10">
    <source>
        <dbReference type="ARBA" id="ARBA00022777"/>
    </source>
</evidence>
<dbReference type="FunFam" id="3.40.50.300:FF:000527">
    <property type="entry name" value="Tyrosine-protein kinase etk"/>
    <property type="match status" value="1"/>
</dbReference>
<dbReference type="InterPro" id="IPR027417">
    <property type="entry name" value="P-loop_NTPase"/>
</dbReference>
<keyword evidence="8 17" id="KW-0812">Transmembrane</keyword>
<dbReference type="PANTHER" id="PTHR32309">
    <property type="entry name" value="TYROSINE-PROTEIN KINASE"/>
    <property type="match status" value="1"/>
</dbReference>
<evidence type="ECO:0000256" key="14">
    <source>
        <dbReference type="ARBA" id="ARBA00023137"/>
    </source>
</evidence>
<evidence type="ECO:0000256" key="9">
    <source>
        <dbReference type="ARBA" id="ARBA00022741"/>
    </source>
</evidence>
<dbReference type="CDD" id="cd05387">
    <property type="entry name" value="BY-kinase"/>
    <property type="match status" value="1"/>
</dbReference>
<name>A0A1W1C2S0_9ZZZZ</name>
<evidence type="ECO:0000256" key="11">
    <source>
        <dbReference type="ARBA" id="ARBA00022840"/>
    </source>
</evidence>
<evidence type="ECO:0000256" key="1">
    <source>
        <dbReference type="ARBA" id="ARBA00004429"/>
    </source>
</evidence>
<dbReference type="Gene3D" id="3.40.50.300">
    <property type="entry name" value="P-loop containing nucleotide triphosphate hydrolases"/>
    <property type="match status" value="1"/>
</dbReference>
<evidence type="ECO:0000256" key="16">
    <source>
        <dbReference type="SAM" id="Coils"/>
    </source>
</evidence>
<feature type="domain" description="Polysaccharide chain length determinant N-terminal" evidence="18">
    <location>
        <begin position="7"/>
        <end position="94"/>
    </location>
</feature>
<dbReference type="EC" id="2.7.10.2" evidence="4"/>
<evidence type="ECO:0000256" key="15">
    <source>
        <dbReference type="ARBA" id="ARBA00051245"/>
    </source>
</evidence>
<evidence type="ECO:0000259" key="19">
    <source>
        <dbReference type="Pfam" id="PF13614"/>
    </source>
</evidence>
<gene>
    <name evidence="21" type="ORF">MNB_SV-3-694</name>
</gene>
<dbReference type="GO" id="GO:0004715">
    <property type="term" value="F:non-membrane spanning protein tyrosine kinase activity"/>
    <property type="evidence" value="ECO:0007669"/>
    <property type="project" value="UniProtKB-EC"/>
</dbReference>
<accession>A0A1W1C2S0</accession>
<evidence type="ECO:0000256" key="4">
    <source>
        <dbReference type="ARBA" id="ARBA00011903"/>
    </source>
</evidence>
<feature type="domain" description="AAA" evidence="19">
    <location>
        <begin position="571"/>
        <end position="694"/>
    </location>
</feature>
<evidence type="ECO:0000259" key="20">
    <source>
        <dbReference type="Pfam" id="PF13807"/>
    </source>
</evidence>
<dbReference type="SUPFAM" id="SSF52540">
    <property type="entry name" value="P-loop containing nucleoside triphosphate hydrolases"/>
    <property type="match status" value="1"/>
</dbReference>
<dbReference type="InterPro" id="IPR032807">
    <property type="entry name" value="GNVR"/>
</dbReference>
<keyword evidence="11" id="KW-0067">ATP-binding</keyword>
<feature type="transmembrane region" description="Helical" evidence="17">
    <location>
        <begin position="22"/>
        <end position="41"/>
    </location>
</feature>
<dbReference type="Pfam" id="PF13614">
    <property type="entry name" value="AAA_31"/>
    <property type="match status" value="1"/>
</dbReference>
<dbReference type="EMBL" id="FPHI01000021">
    <property type="protein sequence ID" value="SFV60089.1"/>
    <property type="molecule type" value="Genomic_DNA"/>
</dbReference>
<dbReference type="NCBIfam" id="TIGR01007">
    <property type="entry name" value="eps_fam"/>
    <property type="match status" value="1"/>
</dbReference>
<dbReference type="GO" id="GO:0042802">
    <property type="term" value="F:identical protein binding"/>
    <property type="evidence" value="ECO:0007669"/>
    <property type="project" value="UniProtKB-ARBA"/>
</dbReference>
<dbReference type="AlphaFoldDB" id="A0A1W1C2S0"/>
<comment type="similarity">
    <text evidence="2">Belongs to the CpsD/CapB family.</text>
</comment>
<keyword evidence="7 21" id="KW-0808">Transferase</keyword>
<keyword evidence="16" id="KW-0175">Coiled coil</keyword>
<evidence type="ECO:0000256" key="2">
    <source>
        <dbReference type="ARBA" id="ARBA00007316"/>
    </source>
</evidence>
<keyword evidence="9" id="KW-0547">Nucleotide-binding</keyword>
<dbReference type="PANTHER" id="PTHR32309:SF13">
    <property type="entry name" value="FERRIC ENTEROBACTIN TRANSPORT PROTEIN FEPE"/>
    <property type="match status" value="1"/>
</dbReference>
<evidence type="ECO:0000256" key="3">
    <source>
        <dbReference type="ARBA" id="ARBA00008883"/>
    </source>
</evidence>
<dbReference type="Pfam" id="PF02706">
    <property type="entry name" value="Wzz"/>
    <property type="match status" value="1"/>
</dbReference>
<evidence type="ECO:0000256" key="13">
    <source>
        <dbReference type="ARBA" id="ARBA00023136"/>
    </source>
</evidence>
<sequence>MQTEEYNIDIKALFEVFYQKKLLLFLITLLFALLSTFYAYFQPNIYKATASVKVGLDKGAVAKDLLSVAMGKGAVTEGTEKDLINSRYLKEQAMQLVDFSHHYYTTQYYREIELYKDAPFKVVMSKGYGYSFTLTVMDEEHYQLTLENIKRTDGSVLNYRQIHRFGENVVTEDFQLKIIKQIPFHAQKYRFVIDKNSHISGSISAKQTSKHSTIFKISYEDTVPLRAQEFTNALAMAYVNQNVENTNREATQKLIFIKKQLAKVQKEIKESVSQLETFRHRSNIVNVENKMEVVTARVDAYESQLMEANMKEEMLNTFYKEVKKGDKLETLSLAGIGEKDSSLVATMQALQEAIVEKKLLREDYTALHPRVIKAERKISQLKSIILHTVENFKNSIEKRKKLLVDSIKEQRAVLATLPERERKYKELERKYKMNESMNTYLLKMKAEAEMVQASTVSKNRILDYALLPSSPIKPKRKMIVSIGTLIGFILGVVWIFLLEFLDDKIKTENEIKQIIDFPIVGSIPHMEGNEKMWDETIKIFDSPKSIFSESFRNLRSNLQMLYRTENEKNAKVILLTSNVGGEGKTTLSVNLAAIMSLTNKRTIVVNMDMRKPTLHTKFKLPNKKGLSELLLGLLEMKDAIQQTKYPYLDILSSGNAPVNPAEAILSPRMYEILEALKHEYEVIILDTPPIGLVADAKSLMQQVDINLYVVRANYSKKIYLTTLQDTVQFNQLSNVGIILNDIDFKKGHYAYYHNYGYYKE</sequence>
<protein>
    <recommendedName>
        <fullName evidence="4">non-specific protein-tyrosine kinase</fullName>
        <ecNumber evidence="4">2.7.10.2</ecNumber>
    </recommendedName>
</protein>
<evidence type="ECO:0000256" key="6">
    <source>
        <dbReference type="ARBA" id="ARBA00022519"/>
    </source>
</evidence>
<dbReference type="InterPro" id="IPR050445">
    <property type="entry name" value="Bact_polysacc_biosynth/exp"/>
</dbReference>
<proteinExistence type="inferred from homology"/>
<evidence type="ECO:0000256" key="5">
    <source>
        <dbReference type="ARBA" id="ARBA00022475"/>
    </source>
</evidence>
<evidence type="ECO:0000256" key="8">
    <source>
        <dbReference type="ARBA" id="ARBA00022692"/>
    </source>
</evidence>
<dbReference type="GO" id="GO:0005886">
    <property type="term" value="C:plasma membrane"/>
    <property type="evidence" value="ECO:0007669"/>
    <property type="project" value="UniProtKB-SubCell"/>
</dbReference>
<keyword evidence="12 17" id="KW-1133">Transmembrane helix</keyword>
<keyword evidence="14" id="KW-0829">Tyrosine-protein kinase</keyword>
<dbReference type="InterPro" id="IPR025669">
    <property type="entry name" value="AAA_dom"/>
</dbReference>
<comment type="similarity">
    <text evidence="3">Belongs to the etk/wzc family.</text>
</comment>
<comment type="catalytic activity">
    <reaction evidence="15">
        <text>L-tyrosyl-[protein] + ATP = O-phospho-L-tyrosyl-[protein] + ADP + H(+)</text>
        <dbReference type="Rhea" id="RHEA:10596"/>
        <dbReference type="Rhea" id="RHEA-COMP:10136"/>
        <dbReference type="Rhea" id="RHEA-COMP:20101"/>
        <dbReference type="ChEBI" id="CHEBI:15378"/>
        <dbReference type="ChEBI" id="CHEBI:30616"/>
        <dbReference type="ChEBI" id="CHEBI:46858"/>
        <dbReference type="ChEBI" id="CHEBI:61978"/>
        <dbReference type="ChEBI" id="CHEBI:456216"/>
        <dbReference type="EC" id="2.7.10.2"/>
    </reaction>
</comment>
<evidence type="ECO:0000256" key="12">
    <source>
        <dbReference type="ARBA" id="ARBA00022989"/>
    </source>
</evidence>
<keyword evidence="10 21" id="KW-0418">Kinase</keyword>
<dbReference type="InterPro" id="IPR003856">
    <property type="entry name" value="LPS_length_determ_N"/>
</dbReference>
<dbReference type="InterPro" id="IPR005702">
    <property type="entry name" value="Wzc-like_C"/>
</dbReference>
<comment type="subcellular location">
    <subcellularLocation>
        <location evidence="1">Cell inner membrane</location>
        <topology evidence="1">Multi-pass membrane protein</topology>
    </subcellularLocation>
</comment>
<organism evidence="21">
    <name type="scientific">hydrothermal vent metagenome</name>
    <dbReference type="NCBI Taxonomy" id="652676"/>
    <lineage>
        <taxon>unclassified sequences</taxon>
        <taxon>metagenomes</taxon>
        <taxon>ecological metagenomes</taxon>
    </lineage>
</organism>
<evidence type="ECO:0000256" key="17">
    <source>
        <dbReference type="SAM" id="Phobius"/>
    </source>
</evidence>